<comment type="caution">
    <text evidence="2">The sequence shown here is derived from an EMBL/GenBank/DDBJ whole genome shotgun (WGS) entry which is preliminary data.</text>
</comment>
<dbReference type="AlphaFoldDB" id="A0A2U1NKM2"/>
<keyword evidence="1" id="KW-1133">Transmembrane helix</keyword>
<keyword evidence="2" id="KW-0695">RNA-directed DNA polymerase</keyword>
<dbReference type="Proteomes" id="UP000245207">
    <property type="component" value="Unassembled WGS sequence"/>
</dbReference>
<dbReference type="EMBL" id="PKPP01002628">
    <property type="protein sequence ID" value="PWA74062.1"/>
    <property type="molecule type" value="Genomic_DNA"/>
</dbReference>
<keyword evidence="1" id="KW-0812">Transmembrane</keyword>
<evidence type="ECO:0000313" key="3">
    <source>
        <dbReference type="Proteomes" id="UP000245207"/>
    </source>
</evidence>
<evidence type="ECO:0000256" key="1">
    <source>
        <dbReference type="SAM" id="Phobius"/>
    </source>
</evidence>
<dbReference type="GO" id="GO:0003964">
    <property type="term" value="F:RNA-directed DNA polymerase activity"/>
    <property type="evidence" value="ECO:0007669"/>
    <property type="project" value="UniProtKB-KW"/>
</dbReference>
<accession>A0A2U1NKM2</accession>
<feature type="transmembrane region" description="Helical" evidence="1">
    <location>
        <begin position="114"/>
        <end position="131"/>
    </location>
</feature>
<evidence type="ECO:0000313" key="2">
    <source>
        <dbReference type="EMBL" id="PWA74062.1"/>
    </source>
</evidence>
<organism evidence="2 3">
    <name type="scientific">Artemisia annua</name>
    <name type="common">Sweet wormwood</name>
    <dbReference type="NCBI Taxonomy" id="35608"/>
    <lineage>
        <taxon>Eukaryota</taxon>
        <taxon>Viridiplantae</taxon>
        <taxon>Streptophyta</taxon>
        <taxon>Embryophyta</taxon>
        <taxon>Tracheophyta</taxon>
        <taxon>Spermatophyta</taxon>
        <taxon>Magnoliopsida</taxon>
        <taxon>eudicotyledons</taxon>
        <taxon>Gunneridae</taxon>
        <taxon>Pentapetalae</taxon>
        <taxon>asterids</taxon>
        <taxon>campanulids</taxon>
        <taxon>Asterales</taxon>
        <taxon>Asteraceae</taxon>
        <taxon>Asteroideae</taxon>
        <taxon>Anthemideae</taxon>
        <taxon>Artemisiinae</taxon>
        <taxon>Artemisia</taxon>
    </lineage>
</organism>
<dbReference type="OrthoDB" id="1938430at2759"/>
<gene>
    <name evidence="2" type="ORF">CTI12_AA253510</name>
</gene>
<keyword evidence="2" id="KW-0548">Nucleotidyltransferase</keyword>
<keyword evidence="3" id="KW-1185">Reference proteome</keyword>
<protein>
    <submittedName>
        <fullName evidence="2">Reverse transcriptase zinc-binding domain-containing protein</fullName>
    </submittedName>
</protein>
<reference evidence="2 3" key="1">
    <citation type="journal article" date="2018" name="Mol. Plant">
        <title>The genome of Artemisia annua provides insight into the evolution of Asteraceae family and artemisinin biosynthesis.</title>
        <authorList>
            <person name="Shen Q."/>
            <person name="Zhang L."/>
            <person name="Liao Z."/>
            <person name="Wang S."/>
            <person name="Yan T."/>
            <person name="Shi P."/>
            <person name="Liu M."/>
            <person name="Fu X."/>
            <person name="Pan Q."/>
            <person name="Wang Y."/>
            <person name="Lv Z."/>
            <person name="Lu X."/>
            <person name="Zhang F."/>
            <person name="Jiang W."/>
            <person name="Ma Y."/>
            <person name="Chen M."/>
            <person name="Hao X."/>
            <person name="Li L."/>
            <person name="Tang Y."/>
            <person name="Lv G."/>
            <person name="Zhou Y."/>
            <person name="Sun X."/>
            <person name="Brodelius P.E."/>
            <person name="Rose J.K.C."/>
            <person name="Tang K."/>
        </authorList>
    </citation>
    <scope>NUCLEOTIDE SEQUENCE [LARGE SCALE GENOMIC DNA]</scope>
    <source>
        <strain evidence="3">cv. Huhao1</strain>
        <tissue evidence="2">Leaf</tissue>
    </source>
</reference>
<keyword evidence="2" id="KW-0808">Transferase</keyword>
<sequence>MYLHLFYSTVENAPDNSAAPESAAPNVEQSVHKEVDQNYVADNSAAHESTAAETVCPLCESQPDSHDRLFVECSLSSQVWLMTRDLAACYAQCSTKNGGYIVACIIPFSSKSTAWSLIATSVVAAFAYYVWQERNNRLFQKQSRRVEQLRVVMYLCHCSSQIDVSSVQEFSKCRLGRFQITLCLMARKNWNWSVYVLHACGLQVKLKLIRG</sequence>
<name>A0A2U1NKM2_ARTAN</name>
<proteinExistence type="predicted"/>
<keyword evidence="1" id="KW-0472">Membrane</keyword>